<reference evidence="3 4" key="1">
    <citation type="submission" date="2019-04" db="EMBL/GenBank/DDBJ databases">
        <title>Friends and foes A comparative genomics study of 23 Aspergillus species from section Flavi.</title>
        <authorList>
            <consortium name="DOE Joint Genome Institute"/>
            <person name="Kjaerbolling I."/>
            <person name="Vesth T."/>
            <person name="Frisvad J.C."/>
            <person name="Nybo J.L."/>
            <person name="Theobald S."/>
            <person name="Kildgaard S."/>
            <person name="Isbrandt T."/>
            <person name="Kuo A."/>
            <person name="Sato A."/>
            <person name="Lyhne E.K."/>
            <person name="Kogle M.E."/>
            <person name="Wiebenga A."/>
            <person name="Kun R.S."/>
            <person name="Lubbers R.J."/>
            <person name="Makela M.R."/>
            <person name="Barry K."/>
            <person name="Chovatia M."/>
            <person name="Clum A."/>
            <person name="Daum C."/>
            <person name="Haridas S."/>
            <person name="He G."/>
            <person name="LaButti K."/>
            <person name="Lipzen A."/>
            <person name="Mondo S."/>
            <person name="Riley R."/>
            <person name="Salamov A."/>
            <person name="Simmons B.A."/>
            <person name="Magnuson J.K."/>
            <person name="Henrissat B."/>
            <person name="Mortensen U.H."/>
            <person name="Larsen T.O."/>
            <person name="Devries R.P."/>
            <person name="Grigoriev I.V."/>
            <person name="Machida M."/>
            <person name="Baker S.E."/>
            <person name="Andersen M.R."/>
        </authorList>
    </citation>
    <scope>NUCLEOTIDE SEQUENCE [LARGE SCALE GENOMIC DNA]</scope>
    <source>
        <strain evidence="3 4">IBT 18842</strain>
    </source>
</reference>
<protein>
    <recommendedName>
        <fullName evidence="1">Protein phosphatase</fullName>
        <ecNumber evidence="1">3.1.3.16</ecNumber>
    </recommendedName>
</protein>
<dbReference type="Gene3D" id="3.60.40.10">
    <property type="entry name" value="PPM-type phosphatase domain"/>
    <property type="match status" value="1"/>
</dbReference>
<dbReference type="GO" id="GO:0046872">
    <property type="term" value="F:metal ion binding"/>
    <property type="evidence" value="ECO:0007669"/>
    <property type="project" value="UniProtKB-UniRule"/>
</dbReference>
<dbReference type="SMART" id="SM00331">
    <property type="entry name" value="PP2C_SIG"/>
    <property type="match status" value="1"/>
</dbReference>
<accession>A0A5N6TQX6</accession>
<dbReference type="InterPro" id="IPR001932">
    <property type="entry name" value="PPM-type_phosphatase-like_dom"/>
</dbReference>
<feature type="domain" description="PPM-type phosphatase" evidence="2">
    <location>
        <begin position="97"/>
        <end position="413"/>
    </location>
</feature>
<dbReference type="SUPFAM" id="SSF81606">
    <property type="entry name" value="PP2C-like"/>
    <property type="match status" value="1"/>
</dbReference>
<keyword evidence="1" id="KW-0479">Metal-binding</keyword>
<keyword evidence="1" id="KW-0464">Manganese</keyword>
<organism evidence="3 4">
    <name type="scientific">Aspergillus avenaceus</name>
    <dbReference type="NCBI Taxonomy" id="36643"/>
    <lineage>
        <taxon>Eukaryota</taxon>
        <taxon>Fungi</taxon>
        <taxon>Dikarya</taxon>
        <taxon>Ascomycota</taxon>
        <taxon>Pezizomycotina</taxon>
        <taxon>Eurotiomycetes</taxon>
        <taxon>Eurotiomycetidae</taxon>
        <taxon>Eurotiales</taxon>
        <taxon>Aspergillaceae</taxon>
        <taxon>Aspergillus</taxon>
        <taxon>Aspergillus subgen. Circumdati</taxon>
    </lineage>
</organism>
<dbReference type="GO" id="GO:0004722">
    <property type="term" value="F:protein serine/threonine phosphatase activity"/>
    <property type="evidence" value="ECO:0007669"/>
    <property type="project" value="UniProtKB-EC"/>
</dbReference>
<evidence type="ECO:0000256" key="1">
    <source>
        <dbReference type="RuleBase" id="RU366020"/>
    </source>
</evidence>
<name>A0A5N6TQX6_ASPAV</name>
<dbReference type="EMBL" id="ML742150">
    <property type="protein sequence ID" value="KAE8148697.1"/>
    <property type="molecule type" value="Genomic_DNA"/>
</dbReference>
<comment type="cofactor">
    <cofactor evidence="1">
        <name>Mg(2+)</name>
        <dbReference type="ChEBI" id="CHEBI:18420"/>
    </cofactor>
</comment>
<gene>
    <name evidence="3" type="ORF">BDV25DRAFT_157836</name>
</gene>
<evidence type="ECO:0000259" key="2">
    <source>
        <dbReference type="PROSITE" id="PS51746"/>
    </source>
</evidence>
<comment type="similarity">
    <text evidence="1">Belongs to the PP2C family.</text>
</comment>
<proteinExistence type="inferred from homology"/>
<comment type="catalytic activity">
    <reaction evidence="1">
        <text>O-phospho-L-seryl-[protein] + H2O = L-seryl-[protein] + phosphate</text>
        <dbReference type="Rhea" id="RHEA:20629"/>
        <dbReference type="Rhea" id="RHEA-COMP:9863"/>
        <dbReference type="Rhea" id="RHEA-COMP:11604"/>
        <dbReference type="ChEBI" id="CHEBI:15377"/>
        <dbReference type="ChEBI" id="CHEBI:29999"/>
        <dbReference type="ChEBI" id="CHEBI:43474"/>
        <dbReference type="ChEBI" id="CHEBI:83421"/>
        <dbReference type="EC" id="3.1.3.16"/>
    </reaction>
</comment>
<dbReference type="OrthoDB" id="60843at2759"/>
<dbReference type="Proteomes" id="UP000325780">
    <property type="component" value="Unassembled WGS sequence"/>
</dbReference>
<evidence type="ECO:0000313" key="4">
    <source>
        <dbReference type="Proteomes" id="UP000325780"/>
    </source>
</evidence>
<comment type="catalytic activity">
    <reaction evidence="1">
        <text>O-phospho-L-threonyl-[protein] + H2O = L-threonyl-[protein] + phosphate</text>
        <dbReference type="Rhea" id="RHEA:47004"/>
        <dbReference type="Rhea" id="RHEA-COMP:11060"/>
        <dbReference type="Rhea" id="RHEA-COMP:11605"/>
        <dbReference type="ChEBI" id="CHEBI:15377"/>
        <dbReference type="ChEBI" id="CHEBI:30013"/>
        <dbReference type="ChEBI" id="CHEBI:43474"/>
        <dbReference type="ChEBI" id="CHEBI:61977"/>
        <dbReference type="EC" id="3.1.3.16"/>
    </reaction>
</comment>
<sequence>MIALASPCRACRLSCSSLQTVARNKVLASFAPWPRSSPKSSFPSPNRHSFRYFHSTQSRDSNASRISYRVAASSSAKGHRFHPAKNTSDFDPQLHRALGVATDVQNPAARRKLRPDSGEDAFFVSTVGQPDSNAIAFAVTDGVGGWSESRVDPADFSHALCGYMAQSALDWESPAEQLRAKNLLQTGYDHVVADQSIRAGGSTASVGVGLDNGQVELANLGDSGSVLLRLAAVHHYSVPQTHGFNTPYQLSIIPPRMRRQASIFGGSFLEDYPRDAAVTNLQMQHGDVLLLATDGVFDNLNNQDILKLITGRMVLTGAWDATPDVGIKPSKDLSQLTGPNGLASLNPPSTEASKHQIYTLQSLLAATIAGEAKLASIDHRRDGPFAKEAQRYYPGDWYRGGKVDDIAVVVVVAIEEGYGQS</sequence>
<dbReference type="AlphaFoldDB" id="A0A5N6TQX6"/>
<dbReference type="SMART" id="SM00332">
    <property type="entry name" value="PP2Cc"/>
    <property type="match status" value="1"/>
</dbReference>
<keyword evidence="4" id="KW-1185">Reference proteome</keyword>
<keyword evidence="1" id="KW-0460">Magnesium</keyword>
<dbReference type="EC" id="3.1.3.16" evidence="1"/>
<keyword evidence="1" id="KW-0904">Protein phosphatase</keyword>
<comment type="cofactor">
    <cofactor evidence="1">
        <name>Mn(2+)</name>
        <dbReference type="ChEBI" id="CHEBI:29035"/>
    </cofactor>
</comment>
<dbReference type="FunFam" id="3.60.40.10:FF:000123">
    <property type="entry name" value="Protein phosphatase 2C homolog 7, mitochondrial"/>
    <property type="match status" value="1"/>
</dbReference>
<dbReference type="PANTHER" id="PTHR12320">
    <property type="entry name" value="PROTEIN PHOSPHATASE 2C"/>
    <property type="match status" value="1"/>
</dbReference>
<keyword evidence="1" id="KW-0378">Hydrolase</keyword>
<dbReference type="InterPro" id="IPR039123">
    <property type="entry name" value="PPTC7"/>
</dbReference>
<evidence type="ECO:0000313" key="3">
    <source>
        <dbReference type="EMBL" id="KAE8148697.1"/>
    </source>
</evidence>
<dbReference type="PROSITE" id="PS51746">
    <property type="entry name" value="PPM_2"/>
    <property type="match status" value="1"/>
</dbReference>
<dbReference type="Pfam" id="PF13672">
    <property type="entry name" value="PP2C_2"/>
    <property type="match status" value="1"/>
</dbReference>
<dbReference type="PANTHER" id="PTHR12320:SF1">
    <property type="entry name" value="PROTEIN PHOSPHATASE PTC7 HOMOLOG"/>
    <property type="match status" value="1"/>
</dbReference>
<dbReference type="InterPro" id="IPR036457">
    <property type="entry name" value="PPM-type-like_dom_sf"/>
</dbReference>